<evidence type="ECO:0000259" key="1">
    <source>
        <dbReference type="Pfam" id="PF07905"/>
    </source>
</evidence>
<dbReference type="STRING" id="1125712.HMPREF1316_2166"/>
<dbReference type="eggNOG" id="COG2508">
    <property type="taxonomic scope" value="Bacteria"/>
</dbReference>
<feature type="domain" description="PucR C-terminal helix-turn-helix" evidence="2">
    <location>
        <begin position="482"/>
        <end position="534"/>
    </location>
</feature>
<dbReference type="InterPro" id="IPR042070">
    <property type="entry name" value="PucR_C-HTH_sf"/>
</dbReference>
<feature type="domain" description="Purine catabolism PurC-like" evidence="1">
    <location>
        <begin position="18"/>
        <end position="134"/>
    </location>
</feature>
<sequence>MTRPRIQIKEETLTARSVLDLASFEGAEVIAGEGGLGRTISNAMVMEAADIERWGRRGIFLVTSFFALEPLSLEERTRFLQRLVAVEPAGIAFKPGRLYAEAPGDVVACCDRADIPLIQLATETKYESILADVMGSALDTNLMLLNRFFSIHQRTMKLALEQPSIHVILDQAKKSIGMDCSYYGRSSGTCISTSPRAVSLENLSLKELHRGHYQTFHYYHASFDTATEQGREALAVMIPTTEGMPAYFLIHTGGRTLSQLDVMTIESFTSLLQMELLKESAIEERLFRRNNTLVHDLLLGRCTTKAATDESLKELSIESKPYYQVLLVRFQILDAKEGARVTELPHALRQRLKHQHYSVVYYESNNRIIFLRNLTSEAQGLKMSTVRGILKDMCANPDLPDFTYLATLSGIVGRYDIQRANDQVMGVYRLFDPDRGHNHLLCYEDLGIYRIFLNIEDHDKLVQFMDPHLRRLRSENPLVFGTLMALTDNNLNFQQTADQLYVHHKTVSYRVNRARESYGIDIHDSDTLAQLVIARRLLTLMGEDIPQ</sequence>
<dbReference type="OrthoDB" id="8026818at2"/>
<dbReference type="InterPro" id="IPR025736">
    <property type="entry name" value="PucR_C-HTH_dom"/>
</dbReference>
<dbReference type="Pfam" id="PF07905">
    <property type="entry name" value="PucR"/>
    <property type="match status" value="1"/>
</dbReference>
<evidence type="ECO:0000313" key="4">
    <source>
        <dbReference type="Proteomes" id="UP000016638"/>
    </source>
</evidence>
<proteinExistence type="predicted"/>
<gene>
    <name evidence="3" type="ORF">HMPREF1316_2166</name>
</gene>
<dbReference type="EMBL" id="AWEZ01000016">
    <property type="protein sequence ID" value="ERL10202.1"/>
    <property type="molecule type" value="Genomic_DNA"/>
</dbReference>
<dbReference type="PATRIC" id="fig|1125712.3.peg.398"/>
<dbReference type="AlphaFoldDB" id="U2V4C3"/>
<dbReference type="Proteomes" id="UP000016638">
    <property type="component" value="Unassembled WGS sequence"/>
</dbReference>
<evidence type="ECO:0000313" key="3">
    <source>
        <dbReference type="EMBL" id="ERL10202.1"/>
    </source>
</evidence>
<dbReference type="RefSeq" id="WP_021725218.1">
    <property type="nucleotide sequence ID" value="NZ_AWEZ01000016.1"/>
</dbReference>
<protein>
    <submittedName>
        <fullName evidence="3">Purine catabolism regulator-like protein</fullName>
    </submittedName>
</protein>
<comment type="caution">
    <text evidence="3">The sequence shown here is derived from an EMBL/GenBank/DDBJ whole genome shotgun (WGS) entry which is preliminary data.</text>
</comment>
<keyword evidence="4" id="KW-1185">Reference proteome</keyword>
<accession>U2V4C3</accession>
<dbReference type="PANTHER" id="PTHR33744">
    <property type="entry name" value="CARBOHYDRATE DIACID REGULATOR"/>
    <property type="match status" value="1"/>
</dbReference>
<reference evidence="3 4" key="1">
    <citation type="submission" date="2013-08" db="EMBL/GenBank/DDBJ databases">
        <authorList>
            <person name="Durkin A.S."/>
            <person name="Haft D.R."/>
            <person name="McCorrison J."/>
            <person name="Torralba M."/>
            <person name="Gillis M."/>
            <person name="Haft D.H."/>
            <person name="Methe B."/>
            <person name="Sutton G."/>
            <person name="Nelson K.E."/>
        </authorList>
    </citation>
    <scope>NUCLEOTIDE SEQUENCE [LARGE SCALE GENOMIC DNA]</scope>
    <source>
        <strain evidence="3 4">F0195</strain>
    </source>
</reference>
<evidence type="ECO:0000259" key="2">
    <source>
        <dbReference type="Pfam" id="PF13556"/>
    </source>
</evidence>
<organism evidence="3 4">
    <name type="scientific">Olsenella profusa F0195</name>
    <dbReference type="NCBI Taxonomy" id="1125712"/>
    <lineage>
        <taxon>Bacteria</taxon>
        <taxon>Bacillati</taxon>
        <taxon>Actinomycetota</taxon>
        <taxon>Coriobacteriia</taxon>
        <taxon>Coriobacteriales</taxon>
        <taxon>Atopobiaceae</taxon>
        <taxon>Olsenella</taxon>
    </lineage>
</organism>
<dbReference type="Pfam" id="PF13556">
    <property type="entry name" value="HTH_30"/>
    <property type="match status" value="1"/>
</dbReference>
<dbReference type="InterPro" id="IPR012914">
    <property type="entry name" value="PucR_dom"/>
</dbReference>
<dbReference type="PANTHER" id="PTHR33744:SF1">
    <property type="entry name" value="DNA-BINDING TRANSCRIPTIONAL ACTIVATOR ADER"/>
    <property type="match status" value="1"/>
</dbReference>
<name>U2V4C3_9ACTN</name>
<dbReference type="InterPro" id="IPR051448">
    <property type="entry name" value="CdaR-like_regulators"/>
</dbReference>
<dbReference type="Gene3D" id="1.10.10.2840">
    <property type="entry name" value="PucR C-terminal helix-turn-helix domain"/>
    <property type="match status" value="1"/>
</dbReference>